<dbReference type="InterPro" id="IPR051799">
    <property type="entry name" value="NADH_flavin_oxidoreductase"/>
</dbReference>
<dbReference type="Proteomes" id="UP001176961">
    <property type="component" value="Unassembled WGS sequence"/>
</dbReference>
<keyword evidence="2" id="KW-0560">Oxidoreductase</keyword>
<feature type="non-terminal residue" evidence="4">
    <location>
        <position position="289"/>
    </location>
</feature>
<sequence length="289" mass="32248">QIKTEVIDRFVFAAKVAYETGFDGVELHAAHGYLLSQFMSPTANQRTDRYGGSLENRFRIIAEIYRAIRKEIPPTTGFIVGIKTNSVEFQANGLTIEDAKEACSMIEKCGFDFVELSGGTMEKIAFHHRRESTKKREAFFLEFAENIRPVFKDTVIYVTGGFRTAEGMVNAVKSGDTDGIGLGRPITAEPDLPLKILNGECWSAPDTKVDQDDFKMTFYVSSAQMGEMSKLPTRVLDNVCDGIADLSIPDEANNFQKYITETYVEDVKKLLEKKTPVHGAVPYKPICVN</sequence>
<dbReference type="EMBL" id="CATQJL010000001">
    <property type="protein sequence ID" value="CAJ0589405.1"/>
    <property type="molecule type" value="Genomic_DNA"/>
</dbReference>
<accession>A0AA36GJP5</accession>
<evidence type="ECO:0000313" key="5">
    <source>
        <dbReference type="Proteomes" id="UP001176961"/>
    </source>
</evidence>
<dbReference type="InterPro" id="IPR013785">
    <property type="entry name" value="Aldolase_TIM"/>
</dbReference>
<name>A0AA36GJP5_CYLNA</name>
<dbReference type="AlphaFoldDB" id="A0AA36GJP5"/>
<dbReference type="SUPFAM" id="SSF51395">
    <property type="entry name" value="FMN-linked oxidoreductases"/>
    <property type="match status" value="1"/>
</dbReference>
<dbReference type="PANTHER" id="PTHR43656:SF5">
    <property type="entry name" value="NADH:FLAVIN OXIDOREDUCTASE_NADH OXIDASE N-TERMINAL DOMAIN-CONTAINING PROTEIN"/>
    <property type="match status" value="1"/>
</dbReference>
<dbReference type="Gene3D" id="3.20.20.70">
    <property type="entry name" value="Aldolase class I"/>
    <property type="match status" value="1"/>
</dbReference>
<dbReference type="GO" id="GO:0016491">
    <property type="term" value="F:oxidoreductase activity"/>
    <property type="evidence" value="ECO:0007669"/>
    <property type="project" value="UniProtKB-KW"/>
</dbReference>
<feature type="domain" description="NADH:flavin oxidoreductase/NADH oxidase N-terminal" evidence="3">
    <location>
        <begin position="5"/>
        <end position="198"/>
    </location>
</feature>
<reference evidence="4" key="1">
    <citation type="submission" date="2023-07" db="EMBL/GenBank/DDBJ databases">
        <authorList>
            <consortium name="CYATHOMIX"/>
        </authorList>
    </citation>
    <scope>NUCLEOTIDE SEQUENCE</scope>
    <source>
        <strain evidence="4">N/A</strain>
    </source>
</reference>
<evidence type="ECO:0000256" key="2">
    <source>
        <dbReference type="ARBA" id="ARBA00023002"/>
    </source>
</evidence>
<keyword evidence="5" id="KW-1185">Reference proteome</keyword>
<proteinExistence type="predicted"/>
<dbReference type="GO" id="GO:0010181">
    <property type="term" value="F:FMN binding"/>
    <property type="evidence" value="ECO:0007669"/>
    <property type="project" value="InterPro"/>
</dbReference>
<evidence type="ECO:0000256" key="1">
    <source>
        <dbReference type="ARBA" id="ARBA00022630"/>
    </source>
</evidence>
<evidence type="ECO:0000259" key="3">
    <source>
        <dbReference type="Pfam" id="PF00724"/>
    </source>
</evidence>
<protein>
    <recommendedName>
        <fullName evidence="3">NADH:flavin oxidoreductase/NADH oxidase N-terminal domain-containing protein</fullName>
    </recommendedName>
</protein>
<dbReference type="PANTHER" id="PTHR43656">
    <property type="entry name" value="BINDING OXIDOREDUCTASE, PUTATIVE (AFU_ORTHOLOGUE AFUA_2G08260)-RELATED"/>
    <property type="match status" value="1"/>
</dbReference>
<dbReference type="InterPro" id="IPR001155">
    <property type="entry name" value="OxRdtase_FMN_N"/>
</dbReference>
<organism evidence="4 5">
    <name type="scientific">Cylicocyclus nassatus</name>
    <name type="common">Nematode worm</name>
    <dbReference type="NCBI Taxonomy" id="53992"/>
    <lineage>
        <taxon>Eukaryota</taxon>
        <taxon>Metazoa</taxon>
        <taxon>Ecdysozoa</taxon>
        <taxon>Nematoda</taxon>
        <taxon>Chromadorea</taxon>
        <taxon>Rhabditida</taxon>
        <taxon>Rhabditina</taxon>
        <taxon>Rhabditomorpha</taxon>
        <taxon>Strongyloidea</taxon>
        <taxon>Strongylidae</taxon>
        <taxon>Cylicocyclus</taxon>
    </lineage>
</organism>
<dbReference type="Pfam" id="PF00724">
    <property type="entry name" value="Oxidored_FMN"/>
    <property type="match status" value="1"/>
</dbReference>
<gene>
    <name evidence="4" type="ORF">CYNAS_LOCUS1388</name>
</gene>
<evidence type="ECO:0000313" key="4">
    <source>
        <dbReference type="EMBL" id="CAJ0589405.1"/>
    </source>
</evidence>
<keyword evidence="1" id="KW-0285">Flavoprotein</keyword>
<comment type="caution">
    <text evidence="4">The sequence shown here is derived from an EMBL/GenBank/DDBJ whole genome shotgun (WGS) entry which is preliminary data.</text>
</comment>